<keyword evidence="4 7" id="KW-0812">Transmembrane</keyword>
<feature type="transmembrane region" description="Helical" evidence="7">
    <location>
        <begin position="6"/>
        <end position="25"/>
    </location>
</feature>
<comment type="caution">
    <text evidence="8">The sequence shown here is derived from an EMBL/GenBank/DDBJ whole genome shotgun (WGS) entry which is preliminary data.</text>
</comment>
<evidence type="ECO:0000256" key="1">
    <source>
        <dbReference type="ARBA" id="ARBA00004651"/>
    </source>
</evidence>
<reference evidence="8 9" key="1">
    <citation type="submission" date="2019-03" db="EMBL/GenBank/DDBJ databases">
        <title>Genomic Encyclopedia of Type Strains, Phase IV (KMG-IV): sequencing the most valuable type-strain genomes for metagenomic binning, comparative biology and taxonomic classification.</title>
        <authorList>
            <person name="Goeker M."/>
        </authorList>
    </citation>
    <scope>NUCLEOTIDE SEQUENCE [LARGE SCALE GENOMIC DNA]</scope>
    <source>
        <strain evidence="8 9">DSM 19580</strain>
    </source>
</reference>
<dbReference type="HAMAP" id="MF_01071">
    <property type="entry name" value="UPF0266"/>
    <property type="match status" value="1"/>
</dbReference>
<evidence type="ECO:0000313" key="8">
    <source>
        <dbReference type="EMBL" id="TCV99988.1"/>
    </source>
</evidence>
<keyword evidence="6 7" id="KW-0472">Membrane</keyword>
<evidence type="ECO:0000256" key="5">
    <source>
        <dbReference type="ARBA" id="ARBA00022989"/>
    </source>
</evidence>
<organism evidence="8 9">
    <name type="scientific">Biostraticola tofi</name>
    <dbReference type="NCBI Taxonomy" id="466109"/>
    <lineage>
        <taxon>Bacteria</taxon>
        <taxon>Pseudomonadati</taxon>
        <taxon>Pseudomonadota</taxon>
        <taxon>Gammaproteobacteria</taxon>
        <taxon>Enterobacterales</taxon>
        <taxon>Bruguierivoracaceae</taxon>
        <taxon>Biostraticola</taxon>
    </lineage>
</organism>
<protein>
    <recommendedName>
        <fullName evidence="7">UPF0266 membrane protein EDC52_101330</fullName>
    </recommendedName>
</protein>
<dbReference type="PIRSF" id="PIRSF020687">
    <property type="entry name" value="UCP020687"/>
    <property type="match status" value="1"/>
</dbReference>
<evidence type="ECO:0000256" key="4">
    <source>
        <dbReference type="ARBA" id="ARBA00022692"/>
    </source>
</evidence>
<dbReference type="EMBL" id="SMCR01000001">
    <property type="protein sequence ID" value="TCV99988.1"/>
    <property type="molecule type" value="Genomic_DNA"/>
</dbReference>
<dbReference type="InterPro" id="IPR009328">
    <property type="entry name" value="DUF986"/>
</dbReference>
<dbReference type="GO" id="GO:0005886">
    <property type="term" value="C:plasma membrane"/>
    <property type="evidence" value="ECO:0007669"/>
    <property type="project" value="UniProtKB-SubCell"/>
</dbReference>
<dbReference type="Pfam" id="PF06173">
    <property type="entry name" value="DUF986"/>
    <property type="match status" value="1"/>
</dbReference>
<keyword evidence="9" id="KW-1185">Reference proteome</keyword>
<dbReference type="RefSeq" id="WP_131863515.1">
    <property type="nucleotide sequence ID" value="NZ_SMCR01000001.1"/>
</dbReference>
<name>A0A4R3Z4K2_9GAMM</name>
<comment type="similarity">
    <text evidence="2 7">Belongs to the UPF0266 family.</text>
</comment>
<keyword evidence="3 7" id="KW-1003">Cell membrane</keyword>
<evidence type="ECO:0000256" key="7">
    <source>
        <dbReference type="HAMAP-Rule" id="MF_01071"/>
    </source>
</evidence>
<evidence type="ECO:0000313" key="9">
    <source>
        <dbReference type="Proteomes" id="UP000295719"/>
    </source>
</evidence>
<keyword evidence="5 7" id="KW-1133">Transmembrane helix</keyword>
<evidence type="ECO:0000256" key="6">
    <source>
        <dbReference type="ARBA" id="ARBA00023136"/>
    </source>
</evidence>
<evidence type="ECO:0000256" key="3">
    <source>
        <dbReference type="ARBA" id="ARBA00022475"/>
    </source>
</evidence>
<accession>A0A4R3Z4K2</accession>
<comment type="subcellular location">
    <subcellularLocation>
        <location evidence="1 7">Cell membrane</location>
        <topology evidence="1 7">Multi-pass membrane protein</topology>
    </subcellularLocation>
</comment>
<gene>
    <name evidence="8" type="ORF">EDC52_101330</name>
</gene>
<feature type="transmembrane region" description="Helical" evidence="7">
    <location>
        <begin position="46"/>
        <end position="63"/>
    </location>
</feature>
<dbReference type="Proteomes" id="UP000295719">
    <property type="component" value="Unassembled WGS sequence"/>
</dbReference>
<evidence type="ECO:0000256" key="2">
    <source>
        <dbReference type="ARBA" id="ARBA00009962"/>
    </source>
</evidence>
<feature type="transmembrane region" description="Helical" evidence="7">
    <location>
        <begin position="69"/>
        <end position="88"/>
    </location>
</feature>
<dbReference type="OrthoDB" id="2360740at2"/>
<dbReference type="AlphaFoldDB" id="A0A4R3Z4K2"/>
<sequence length="153" mass="17851">MTITDIGVVICIAAGLLFAVYDVFIVDHFRQGETRLKVELKRQSRLDGLIFIGLIFILIYQNISSKGTVMTTTLLMILAFVAYYLSYIRRPKLVFKPQGFFFGNIFIRYERIQNMNLSEDGALVIDLEKRRLLIQVIEMDDLDKIYHFMIENQ</sequence>
<proteinExistence type="inferred from homology"/>
<dbReference type="NCBIfam" id="NF002791">
    <property type="entry name" value="PRK02913.1"/>
    <property type="match status" value="1"/>
</dbReference>